<keyword evidence="3" id="KW-0378">Hydrolase</keyword>
<dbReference type="SUPFAM" id="SSF50494">
    <property type="entry name" value="Trypsin-like serine proteases"/>
    <property type="match status" value="1"/>
</dbReference>
<feature type="region of interest" description="Disordered" evidence="1">
    <location>
        <begin position="1"/>
        <end position="38"/>
    </location>
</feature>
<evidence type="ECO:0000313" key="3">
    <source>
        <dbReference type="EMBL" id="XBV21699.1"/>
    </source>
</evidence>
<dbReference type="GO" id="GO:0008233">
    <property type="term" value="F:peptidase activity"/>
    <property type="evidence" value="ECO:0007669"/>
    <property type="project" value="UniProtKB-KW"/>
</dbReference>
<evidence type="ECO:0000256" key="1">
    <source>
        <dbReference type="SAM" id="MobiDB-lite"/>
    </source>
</evidence>
<proteinExistence type="predicted"/>
<keyword evidence="2" id="KW-0812">Transmembrane</keyword>
<dbReference type="EMBL" id="CP158165">
    <property type="protein sequence ID" value="XBV21699.1"/>
    <property type="molecule type" value="Genomic_DNA"/>
</dbReference>
<organism evidence="3">
    <name type="scientific">Kribbella sp. HUAS MG21</name>
    <dbReference type="NCBI Taxonomy" id="3160966"/>
    <lineage>
        <taxon>Bacteria</taxon>
        <taxon>Bacillati</taxon>
        <taxon>Actinomycetota</taxon>
        <taxon>Actinomycetes</taxon>
        <taxon>Propionibacteriales</taxon>
        <taxon>Kribbellaceae</taxon>
        <taxon>Kribbella</taxon>
    </lineage>
</organism>
<dbReference type="GO" id="GO:0006508">
    <property type="term" value="P:proteolysis"/>
    <property type="evidence" value="ECO:0007669"/>
    <property type="project" value="UniProtKB-KW"/>
</dbReference>
<keyword evidence="2" id="KW-1133">Transmembrane helix</keyword>
<accession>A0AAU7T4Z0</accession>
<reference evidence="3" key="1">
    <citation type="submission" date="2024-06" db="EMBL/GenBank/DDBJ databases">
        <title>Kribbella sp. strain HUAS MG21 genome sequences.</title>
        <authorList>
            <person name="Mo P."/>
        </authorList>
    </citation>
    <scope>NUCLEOTIDE SEQUENCE</scope>
    <source>
        <strain evidence="3">HUAS MG21</strain>
    </source>
</reference>
<feature type="compositionally biased region" description="Basic and acidic residues" evidence="1">
    <location>
        <begin position="1"/>
        <end position="10"/>
    </location>
</feature>
<dbReference type="InterPro" id="IPR009003">
    <property type="entry name" value="Peptidase_S1_PA"/>
</dbReference>
<name>A0AAU7T4Z0_9ACTN</name>
<dbReference type="AlphaFoldDB" id="A0AAU7T4Z0"/>
<feature type="transmembrane region" description="Helical" evidence="2">
    <location>
        <begin position="48"/>
        <end position="69"/>
    </location>
</feature>
<protein>
    <submittedName>
        <fullName evidence="3">Serine protease</fullName>
    </submittedName>
</protein>
<keyword evidence="2" id="KW-0472">Membrane</keyword>
<sequence>MNDGRSELPRPPRRIPVDAGTLTQLEAPSRPVHPSEPQPRQPWIYGRFLAGFLVLLVIVAGGAGAGWFVRQQSLRIDTAAALEAAGPAVVRVLATTCGSSGEASGVLIDNGRILTAASAVETPTSIVVMTPDGRIRRANLLGTSADGVAVLQSIGFDGEPLQLPATDPDPKAERALIGYTAAGKRVVNGIGSAAEPEALSQFMNPAKLGGAVVDRSGDLVGLVTGDTVQASTVVSLTKLREYVAQAPSGLTVGTPGACPESRGPQSPIAPVLQVAGTPLAKEVQRLLANYLTLQNRHDFGKVRAFYSPRFAGALTEEQDRNKHLTSYFFSPRLTDLAPDGSSARMAYNVMYAPTAAGAGGQNCSRLDTTFYLVRSRGQLVIDRTVKASDAVACDTD</sequence>
<dbReference type="RefSeq" id="WP_350274557.1">
    <property type="nucleotide sequence ID" value="NZ_CP158165.1"/>
</dbReference>
<dbReference type="Pfam" id="PF13365">
    <property type="entry name" value="Trypsin_2"/>
    <property type="match status" value="1"/>
</dbReference>
<gene>
    <name evidence="3" type="ORF">ABN611_24395</name>
</gene>
<evidence type="ECO:0000256" key="2">
    <source>
        <dbReference type="SAM" id="Phobius"/>
    </source>
</evidence>
<dbReference type="Gene3D" id="2.40.10.120">
    <property type="match status" value="1"/>
</dbReference>
<keyword evidence="3" id="KW-0645">Protease</keyword>